<reference evidence="4" key="1">
    <citation type="submission" date="2022-03" db="EMBL/GenBank/DDBJ databases">
        <authorList>
            <person name="Sayadi A."/>
        </authorList>
    </citation>
    <scope>NUCLEOTIDE SEQUENCE</scope>
</reference>
<accession>A0A9P0K1W7</accession>
<dbReference type="GO" id="GO:0008157">
    <property type="term" value="F:protein phosphatase 1 binding"/>
    <property type="evidence" value="ECO:0007669"/>
    <property type="project" value="TreeGrafter"/>
</dbReference>
<feature type="region of interest" description="Disordered" evidence="3">
    <location>
        <begin position="77"/>
        <end position="131"/>
    </location>
</feature>
<dbReference type="OrthoDB" id="307488at2759"/>
<dbReference type="PANTHER" id="PTHR20835">
    <property type="entry name" value="E3 UBIQUITIN-PROTEIN LIGASE PPP1R11-RELATED"/>
    <property type="match status" value="1"/>
</dbReference>
<dbReference type="AlphaFoldDB" id="A0A9P0K1W7"/>
<dbReference type="Proteomes" id="UP001152888">
    <property type="component" value="Unassembled WGS sequence"/>
</dbReference>
<sequence>MAEQIALQEPKEGTTSTVTVVEQDDHDATQANVPSVTLKLRKPKTDRKVKWTTGTVDNENMNKKKSKCCCIYEKPSNFGESSSDDSDEECEHCRGHVEKKNKNKAKPPVAEGDGSCSSLQADPMKSVTIEN</sequence>
<feature type="compositionally biased region" description="Basic and acidic residues" evidence="3">
    <location>
        <begin position="91"/>
        <end position="100"/>
    </location>
</feature>
<dbReference type="InterPro" id="IPR011107">
    <property type="entry name" value="PPI_Ypi1"/>
</dbReference>
<dbReference type="PANTHER" id="PTHR20835:SF0">
    <property type="entry name" value="E3 UBIQUITIN-PROTEIN LIGASE PPP1R11"/>
    <property type="match status" value="1"/>
</dbReference>
<dbReference type="GO" id="GO:0004865">
    <property type="term" value="F:protein serine/threonine phosphatase inhibitor activity"/>
    <property type="evidence" value="ECO:0007669"/>
    <property type="project" value="InterPro"/>
</dbReference>
<dbReference type="Pfam" id="PF07491">
    <property type="entry name" value="PPI_Ypi1"/>
    <property type="match status" value="1"/>
</dbReference>
<evidence type="ECO:0000313" key="5">
    <source>
        <dbReference type="Proteomes" id="UP001152888"/>
    </source>
</evidence>
<dbReference type="GO" id="GO:0005634">
    <property type="term" value="C:nucleus"/>
    <property type="evidence" value="ECO:0007669"/>
    <property type="project" value="TreeGrafter"/>
</dbReference>
<evidence type="ECO:0000256" key="3">
    <source>
        <dbReference type="SAM" id="MobiDB-lite"/>
    </source>
</evidence>
<keyword evidence="5" id="KW-1185">Reference proteome</keyword>
<evidence type="ECO:0000256" key="1">
    <source>
        <dbReference type="ARBA" id="ARBA00021994"/>
    </source>
</evidence>
<proteinExistence type="predicted"/>
<comment type="caution">
    <text evidence="4">The sequence shown here is derived from an EMBL/GenBank/DDBJ whole genome shotgun (WGS) entry which is preliminary data.</text>
</comment>
<gene>
    <name evidence="4" type="ORF">ACAOBT_LOCUS5854</name>
</gene>
<feature type="region of interest" description="Disordered" evidence="3">
    <location>
        <begin position="1"/>
        <end position="33"/>
    </location>
</feature>
<dbReference type="EMBL" id="CAKOFQ010006716">
    <property type="protein sequence ID" value="CAH1964539.1"/>
    <property type="molecule type" value="Genomic_DNA"/>
</dbReference>
<organism evidence="4 5">
    <name type="scientific">Acanthoscelides obtectus</name>
    <name type="common">Bean weevil</name>
    <name type="synonym">Bruchus obtectus</name>
    <dbReference type="NCBI Taxonomy" id="200917"/>
    <lineage>
        <taxon>Eukaryota</taxon>
        <taxon>Metazoa</taxon>
        <taxon>Ecdysozoa</taxon>
        <taxon>Arthropoda</taxon>
        <taxon>Hexapoda</taxon>
        <taxon>Insecta</taxon>
        <taxon>Pterygota</taxon>
        <taxon>Neoptera</taxon>
        <taxon>Endopterygota</taxon>
        <taxon>Coleoptera</taxon>
        <taxon>Polyphaga</taxon>
        <taxon>Cucujiformia</taxon>
        <taxon>Chrysomeloidea</taxon>
        <taxon>Chrysomelidae</taxon>
        <taxon>Bruchinae</taxon>
        <taxon>Bruchini</taxon>
        <taxon>Acanthoscelides</taxon>
    </lineage>
</organism>
<evidence type="ECO:0000313" key="4">
    <source>
        <dbReference type="EMBL" id="CAH1964539.1"/>
    </source>
</evidence>
<evidence type="ECO:0000256" key="2">
    <source>
        <dbReference type="ARBA" id="ARBA00031039"/>
    </source>
</evidence>
<name>A0A9P0K1W7_ACAOB</name>
<protein>
    <recommendedName>
        <fullName evidence="1">E3 ubiquitin-protein ligase PPP1R11</fullName>
    </recommendedName>
    <alternativeName>
        <fullName evidence="2">Protein phosphatase 1 regulatory subunit 11</fullName>
    </alternativeName>
</protein>